<sequence>MIPPVGVCLISSHYIPESTSQQQQCANTQRDNQMSISTYFHHLTPPLTHRIPPPASLHPSMCTILVSSIPFREHLKHKHKSQSITDSHSAQPRPQHTQFSGPQRKAGYKEPTQINDLWKKDTQKQNSAPNHVQCSPNARNASHFVPKRGRRE</sequence>
<evidence type="ECO:0000256" key="1">
    <source>
        <dbReference type="SAM" id="MobiDB-lite"/>
    </source>
</evidence>
<name>A0A6G1IHM4_9PLEO</name>
<dbReference type="Proteomes" id="UP000799291">
    <property type="component" value="Unassembled WGS sequence"/>
</dbReference>
<keyword evidence="3" id="KW-1185">Reference proteome</keyword>
<reference evidence="2" key="1">
    <citation type="journal article" date="2020" name="Stud. Mycol.">
        <title>101 Dothideomycetes genomes: a test case for predicting lifestyles and emergence of pathogens.</title>
        <authorList>
            <person name="Haridas S."/>
            <person name="Albert R."/>
            <person name="Binder M."/>
            <person name="Bloem J."/>
            <person name="Labutti K."/>
            <person name="Salamov A."/>
            <person name="Andreopoulos B."/>
            <person name="Baker S."/>
            <person name="Barry K."/>
            <person name="Bills G."/>
            <person name="Bluhm B."/>
            <person name="Cannon C."/>
            <person name="Castanera R."/>
            <person name="Culley D."/>
            <person name="Daum C."/>
            <person name="Ezra D."/>
            <person name="Gonzalez J."/>
            <person name="Henrissat B."/>
            <person name="Kuo A."/>
            <person name="Liang C."/>
            <person name="Lipzen A."/>
            <person name="Lutzoni F."/>
            <person name="Magnuson J."/>
            <person name="Mondo S."/>
            <person name="Nolan M."/>
            <person name="Ohm R."/>
            <person name="Pangilinan J."/>
            <person name="Park H.-J."/>
            <person name="Ramirez L."/>
            <person name="Alfaro M."/>
            <person name="Sun H."/>
            <person name="Tritt A."/>
            <person name="Yoshinaga Y."/>
            <person name="Zwiers L.-H."/>
            <person name="Turgeon B."/>
            <person name="Goodwin S."/>
            <person name="Spatafora J."/>
            <person name="Crous P."/>
            <person name="Grigoriev I."/>
        </authorList>
    </citation>
    <scope>NUCLEOTIDE SEQUENCE</scope>
    <source>
        <strain evidence="2">CBS 122367</strain>
    </source>
</reference>
<organism evidence="2 3">
    <name type="scientific">Lentithecium fluviatile CBS 122367</name>
    <dbReference type="NCBI Taxonomy" id="1168545"/>
    <lineage>
        <taxon>Eukaryota</taxon>
        <taxon>Fungi</taxon>
        <taxon>Dikarya</taxon>
        <taxon>Ascomycota</taxon>
        <taxon>Pezizomycotina</taxon>
        <taxon>Dothideomycetes</taxon>
        <taxon>Pleosporomycetidae</taxon>
        <taxon>Pleosporales</taxon>
        <taxon>Massarineae</taxon>
        <taxon>Lentitheciaceae</taxon>
        <taxon>Lentithecium</taxon>
    </lineage>
</organism>
<protein>
    <submittedName>
        <fullName evidence="2">Uncharacterized protein</fullName>
    </submittedName>
</protein>
<evidence type="ECO:0000313" key="2">
    <source>
        <dbReference type="EMBL" id="KAF2677540.1"/>
    </source>
</evidence>
<feature type="region of interest" description="Disordered" evidence="1">
    <location>
        <begin position="73"/>
        <end position="152"/>
    </location>
</feature>
<feature type="compositionally biased region" description="Polar residues" evidence="1">
    <location>
        <begin position="124"/>
        <end position="140"/>
    </location>
</feature>
<dbReference type="AlphaFoldDB" id="A0A6G1IHM4"/>
<evidence type="ECO:0000313" key="3">
    <source>
        <dbReference type="Proteomes" id="UP000799291"/>
    </source>
</evidence>
<accession>A0A6G1IHM4</accession>
<proteinExistence type="predicted"/>
<feature type="compositionally biased region" description="Polar residues" evidence="1">
    <location>
        <begin position="82"/>
        <end position="101"/>
    </location>
</feature>
<dbReference type="EMBL" id="MU005621">
    <property type="protein sequence ID" value="KAF2677540.1"/>
    <property type="molecule type" value="Genomic_DNA"/>
</dbReference>
<gene>
    <name evidence="2" type="ORF">K458DRAFT_158782</name>
</gene>